<proteinExistence type="inferred from homology"/>
<feature type="chain" id="PRO_5018985262" evidence="9">
    <location>
        <begin position="33"/>
        <end position="372"/>
    </location>
</feature>
<dbReference type="Proteomes" id="UP000286287">
    <property type="component" value="Unassembled WGS sequence"/>
</dbReference>
<reference evidence="10 11" key="1">
    <citation type="submission" date="2018-09" db="EMBL/GenBank/DDBJ databases">
        <authorList>
            <person name="Zhu H."/>
        </authorList>
    </citation>
    <scope>NUCLEOTIDE SEQUENCE [LARGE SCALE GENOMIC DNA]</scope>
    <source>
        <strain evidence="10 11">K2S05-167</strain>
    </source>
</reference>
<dbReference type="Gene3D" id="1.20.1600.10">
    <property type="entry name" value="Outer membrane efflux proteins (OEP)"/>
    <property type="match status" value="1"/>
</dbReference>
<dbReference type="InterPro" id="IPR051906">
    <property type="entry name" value="TolC-like"/>
</dbReference>
<evidence type="ECO:0000256" key="7">
    <source>
        <dbReference type="ARBA" id="ARBA00023237"/>
    </source>
</evidence>
<keyword evidence="11" id="KW-1185">Reference proteome</keyword>
<keyword evidence="9" id="KW-0732">Signal</keyword>
<keyword evidence="7" id="KW-0998">Cell outer membrane</keyword>
<evidence type="ECO:0000256" key="3">
    <source>
        <dbReference type="ARBA" id="ARBA00022448"/>
    </source>
</evidence>
<evidence type="ECO:0000256" key="4">
    <source>
        <dbReference type="ARBA" id="ARBA00022452"/>
    </source>
</evidence>
<evidence type="ECO:0000256" key="5">
    <source>
        <dbReference type="ARBA" id="ARBA00022692"/>
    </source>
</evidence>
<keyword evidence="4" id="KW-1134">Transmembrane beta strand</keyword>
<dbReference type="GO" id="GO:0015288">
    <property type="term" value="F:porin activity"/>
    <property type="evidence" value="ECO:0007669"/>
    <property type="project" value="TreeGrafter"/>
</dbReference>
<dbReference type="SUPFAM" id="SSF56954">
    <property type="entry name" value="Outer membrane efflux proteins (OEP)"/>
    <property type="match status" value="1"/>
</dbReference>
<protein>
    <submittedName>
        <fullName evidence="10">TolC family protein</fullName>
    </submittedName>
</protein>
<name>A0A418UZR1_9DEIO</name>
<dbReference type="PANTHER" id="PTHR30026">
    <property type="entry name" value="OUTER MEMBRANE PROTEIN TOLC"/>
    <property type="match status" value="1"/>
</dbReference>
<dbReference type="InterPro" id="IPR003423">
    <property type="entry name" value="OMP_efflux"/>
</dbReference>
<dbReference type="GO" id="GO:1990281">
    <property type="term" value="C:efflux pump complex"/>
    <property type="evidence" value="ECO:0007669"/>
    <property type="project" value="TreeGrafter"/>
</dbReference>
<sequence>MPSLVAVRNDFSLALTLLSAALLMGQPAAAQAAPTTPASPGNASTQTPASGITLQAAITAALQNNADVRTAQANLEKASAANTAAQADPSVLVAAKLSARNAAALAAAQLSGARLAALQSTTAAFLAVLEGQESVSVQTLQVQADQKAVQVAQAKQQVGNATALDVQNAQNTLAASEQGLADARAQLALAQARLGTLTGLAGKLQVLAPDNLSPAAASLAQLQGQLPRLSALVAAGNAVSEAQLAVDLANNDYTPARTLADARTALANAQRSQLSAQQNAAQTLASAYQTWQNATELLAVALSREDAAKKNFEQDTARLQSGTISAVDLQATGLLLRKAQYARLQAQGNVLEALAALSVAAGQNLSGVGATL</sequence>
<gene>
    <name evidence="10" type="ORF">D3875_21660</name>
</gene>
<feature type="signal peptide" evidence="9">
    <location>
        <begin position="1"/>
        <end position="32"/>
    </location>
</feature>
<dbReference type="GO" id="GO:0015562">
    <property type="term" value="F:efflux transmembrane transporter activity"/>
    <property type="evidence" value="ECO:0007669"/>
    <property type="project" value="InterPro"/>
</dbReference>
<comment type="caution">
    <text evidence="10">The sequence shown here is derived from an EMBL/GenBank/DDBJ whole genome shotgun (WGS) entry which is preliminary data.</text>
</comment>
<evidence type="ECO:0000256" key="2">
    <source>
        <dbReference type="ARBA" id="ARBA00007613"/>
    </source>
</evidence>
<evidence type="ECO:0000313" key="11">
    <source>
        <dbReference type="Proteomes" id="UP000286287"/>
    </source>
</evidence>
<dbReference type="OrthoDB" id="68259at2"/>
<dbReference type="RefSeq" id="WP_119766819.1">
    <property type="nucleotide sequence ID" value="NZ_QYUJ01000030.1"/>
</dbReference>
<organism evidence="10 11">
    <name type="scientific">Deinococcus cavernae</name>
    <dbReference type="NCBI Taxonomy" id="2320857"/>
    <lineage>
        <taxon>Bacteria</taxon>
        <taxon>Thermotogati</taxon>
        <taxon>Deinococcota</taxon>
        <taxon>Deinococci</taxon>
        <taxon>Deinococcales</taxon>
        <taxon>Deinococcaceae</taxon>
        <taxon>Deinococcus</taxon>
    </lineage>
</organism>
<dbReference type="AlphaFoldDB" id="A0A418UZR1"/>
<evidence type="ECO:0000256" key="9">
    <source>
        <dbReference type="SAM" id="SignalP"/>
    </source>
</evidence>
<dbReference type="Pfam" id="PF02321">
    <property type="entry name" value="OEP"/>
    <property type="match status" value="1"/>
</dbReference>
<keyword evidence="6" id="KW-0472">Membrane</keyword>
<keyword evidence="8" id="KW-0175">Coiled coil</keyword>
<feature type="coiled-coil region" evidence="8">
    <location>
        <begin position="137"/>
        <end position="193"/>
    </location>
</feature>
<dbReference type="GO" id="GO:0009279">
    <property type="term" value="C:cell outer membrane"/>
    <property type="evidence" value="ECO:0007669"/>
    <property type="project" value="UniProtKB-SubCell"/>
</dbReference>
<comment type="subcellular location">
    <subcellularLocation>
        <location evidence="1">Cell outer membrane</location>
    </subcellularLocation>
</comment>
<evidence type="ECO:0000256" key="1">
    <source>
        <dbReference type="ARBA" id="ARBA00004442"/>
    </source>
</evidence>
<keyword evidence="5" id="KW-0812">Transmembrane</keyword>
<keyword evidence="3" id="KW-0813">Transport</keyword>
<comment type="similarity">
    <text evidence="2">Belongs to the outer membrane factor (OMF) (TC 1.B.17) family.</text>
</comment>
<evidence type="ECO:0000256" key="8">
    <source>
        <dbReference type="SAM" id="Coils"/>
    </source>
</evidence>
<dbReference type="PANTHER" id="PTHR30026:SF20">
    <property type="entry name" value="OUTER MEMBRANE PROTEIN TOLC"/>
    <property type="match status" value="1"/>
</dbReference>
<dbReference type="EMBL" id="QYUJ01000030">
    <property type="protein sequence ID" value="RJF68952.1"/>
    <property type="molecule type" value="Genomic_DNA"/>
</dbReference>
<evidence type="ECO:0000256" key="6">
    <source>
        <dbReference type="ARBA" id="ARBA00023136"/>
    </source>
</evidence>
<accession>A0A418UZR1</accession>
<evidence type="ECO:0000313" key="10">
    <source>
        <dbReference type="EMBL" id="RJF68952.1"/>
    </source>
</evidence>